<sequence>MATQRYFRPWYFIFPGAMLGLITLGYPIVQAIYHSFHAVTMRRLGDGVFVGMDNFVQLFGDHLFLRSIMATISFTLGSTVLAVAFGLFIASVMSSQGIRGTSLARFFMAFFLVPFVTTQVVTGILGRLYVWQSSYGLVNFLLETIGLERVRWLTSMDHAMTATVVTNGWRMAPLALLIFYAALATIPDEIVESAEVDGASFLTLWFRIKYPMIRFHLGFVSLIILTSAFREFDVIYGLTGGGPGRSTEVLSILVYRLGVTQGNMGMANAVSVTMLVIVSVITIAAVKIGKLGAMSE</sequence>
<evidence type="ECO:0000256" key="3">
    <source>
        <dbReference type="ARBA" id="ARBA00022475"/>
    </source>
</evidence>
<feature type="transmembrane region" description="Helical" evidence="7">
    <location>
        <begin position="106"/>
        <end position="130"/>
    </location>
</feature>
<dbReference type="AlphaFoldDB" id="A0A2S4JRW8"/>
<feature type="transmembrane region" description="Helical" evidence="7">
    <location>
        <begin position="171"/>
        <end position="191"/>
    </location>
</feature>
<dbReference type="CDD" id="cd06261">
    <property type="entry name" value="TM_PBP2"/>
    <property type="match status" value="1"/>
</dbReference>
<dbReference type="PANTHER" id="PTHR30193">
    <property type="entry name" value="ABC TRANSPORTER PERMEASE PROTEIN"/>
    <property type="match status" value="1"/>
</dbReference>
<gene>
    <name evidence="9" type="ORF">AU468_06730</name>
</gene>
<keyword evidence="3" id="KW-1003">Cell membrane</keyword>
<feature type="transmembrane region" description="Helical" evidence="7">
    <location>
        <begin position="12"/>
        <end position="33"/>
    </location>
</feature>
<dbReference type="RefSeq" id="WP_181015426.1">
    <property type="nucleotide sequence ID" value="NZ_LPWH01000062.1"/>
</dbReference>
<dbReference type="GO" id="GO:0055085">
    <property type="term" value="P:transmembrane transport"/>
    <property type="evidence" value="ECO:0007669"/>
    <property type="project" value="InterPro"/>
</dbReference>
<feature type="transmembrane region" description="Helical" evidence="7">
    <location>
        <begin position="68"/>
        <end position="94"/>
    </location>
</feature>
<keyword evidence="10" id="KW-1185">Reference proteome</keyword>
<dbReference type="GO" id="GO:0005886">
    <property type="term" value="C:plasma membrane"/>
    <property type="evidence" value="ECO:0007669"/>
    <property type="project" value="UniProtKB-SubCell"/>
</dbReference>
<dbReference type="Gene3D" id="1.10.3720.10">
    <property type="entry name" value="MetI-like"/>
    <property type="match status" value="1"/>
</dbReference>
<organism evidence="9 10">
    <name type="scientific">Alkalispirochaeta sphaeroplastigenens</name>
    <dbReference type="NCBI Taxonomy" id="1187066"/>
    <lineage>
        <taxon>Bacteria</taxon>
        <taxon>Pseudomonadati</taxon>
        <taxon>Spirochaetota</taxon>
        <taxon>Spirochaetia</taxon>
        <taxon>Spirochaetales</taxon>
        <taxon>Spirochaetaceae</taxon>
        <taxon>Alkalispirochaeta</taxon>
    </lineage>
</organism>
<dbReference type="Proteomes" id="UP000237350">
    <property type="component" value="Unassembled WGS sequence"/>
</dbReference>
<feature type="transmembrane region" description="Helical" evidence="7">
    <location>
        <begin position="212"/>
        <end position="229"/>
    </location>
</feature>
<evidence type="ECO:0000313" key="10">
    <source>
        <dbReference type="Proteomes" id="UP000237350"/>
    </source>
</evidence>
<evidence type="ECO:0000256" key="6">
    <source>
        <dbReference type="ARBA" id="ARBA00023136"/>
    </source>
</evidence>
<feature type="domain" description="ABC transmembrane type-1" evidence="8">
    <location>
        <begin position="68"/>
        <end position="285"/>
    </location>
</feature>
<evidence type="ECO:0000256" key="4">
    <source>
        <dbReference type="ARBA" id="ARBA00022692"/>
    </source>
</evidence>
<comment type="subcellular location">
    <subcellularLocation>
        <location evidence="1 7">Cell membrane</location>
        <topology evidence="1 7">Multi-pass membrane protein</topology>
    </subcellularLocation>
</comment>
<evidence type="ECO:0000256" key="7">
    <source>
        <dbReference type="RuleBase" id="RU363032"/>
    </source>
</evidence>
<dbReference type="InterPro" id="IPR035906">
    <property type="entry name" value="MetI-like_sf"/>
</dbReference>
<keyword evidence="5 7" id="KW-1133">Transmembrane helix</keyword>
<dbReference type="SUPFAM" id="SSF161098">
    <property type="entry name" value="MetI-like"/>
    <property type="match status" value="1"/>
</dbReference>
<keyword evidence="2 7" id="KW-0813">Transport</keyword>
<evidence type="ECO:0000256" key="1">
    <source>
        <dbReference type="ARBA" id="ARBA00004651"/>
    </source>
</evidence>
<accession>A0A2S4JRW8</accession>
<comment type="similarity">
    <text evidence="7">Belongs to the binding-protein-dependent transport system permease family.</text>
</comment>
<dbReference type="EMBL" id="LPWH01000062">
    <property type="protein sequence ID" value="POR02278.1"/>
    <property type="molecule type" value="Genomic_DNA"/>
</dbReference>
<evidence type="ECO:0000256" key="2">
    <source>
        <dbReference type="ARBA" id="ARBA00022448"/>
    </source>
</evidence>
<evidence type="ECO:0000259" key="8">
    <source>
        <dbReference type="PROSITE" id="PS50928"/>
    </source>
</evidence>
<keyword evidence="4 7" id="KW-0812">Transmembrane</keyword>
<reference evidence="10" key="1">
    <citation type="submission" date="2015-12" db="EMBL/GenBank/DDBJ databases">
        <authorList>
            <person name="Lodha T.D."/>
            <person name="Chintalapati S."/>
            <person name="Chintalapati V.R."/>
            <person name="Sravanthi T."/>
        </authorList>
    </citation>
    <scope>NUCLEOTIDE SEQUENCE [LARGE SCALE GENOMIC DNA]</scope>
    <source>
        <strain evidence="10">JC133</strain>
    </source>
</reference>
<evidence type="ECO:0000313" key="9">
    <source>
        <dbReference type="EMBL" id="POR02278.1"/>
    </source>
</evidence>
<comment type="caution">
    <text evidence="9">The sequence shown here is derived from an EMBL/GenBank/DDBJ whole genome shotgun (WGS) entry which is preliminary data.</text>
</comment>
<protein>
    <recommendedName>
        <fullName evidence="8">ABC transmembrane type-1 domain-containing protein</fullName>
    </recommendedName>
</protein>
<name>A0A2S4JRW8_9SPIO</name>
<proteinExistence type="inferred from homology"/>
<feature type="transmembrane region" description="Helical" evidence="7">
    <location>
        <begin position="266"/>
        <end position="286"/>
    </location>
</feature>
<dbReference type="InterPro" id="IPR051393">
    <property type="entry name" value="ABC_transporter_permease"/>
</dbReference>
<keyword evidence="6 7" id="KW-0472">Membrane</keyword>
<dbReference type="Pfam" id="PF00528">
    <property type="entry name" value="BPD_transp_1"/>
    <property type="match status" value="1"/>
</dbReference>
<dbReference type="PANTHER" id="PTHR30193:SF37">
    <property type="entry name" value="INNER MEMBRANE ABC TRANSPORTER PERMEASE PROTEIN YCJO"/>
    <property type="match status" value="1"/>
</dbReference>
<dbReference type="PROSITE" id="PS50928">
    <property type="entry name" value="ABC_TM1"/>
    <property type="match status" value="1"/>
</dbReference>
<evidence type="ECO:0000256" key="5">
    <source>
        <dbReference type="ARBA" id="ARBA00022989"/>
    </source>
</evidence>
<dbReference type="InterPro" id="IPR000515">
    <property type="entry name" value="MetI-like"/>
</dbReference>